<comment type="similarity">
    <text evidence="4">Belongs to the L/F-transferase family.</text>
</comment>
<dbReference type="InterPro" id="IPR004616">
    <property type="entry name" value="Leu/Phe-tRNA_Trfase"/>
</dbReference>
<dbReference type="EC" id="2.3.2.6" evidence="4"/>
<dbReference type="InterPro" id="IPR016181">
    <property type="entry name" value="Acyl_CoA_acyltransferase"/>
</dbReference>
<dbReference type="Gene3D" id="3.40.630.70">
    <property type="entry name" value="Leucyl/phenylalanyl-tRNA-protein transferase, C-terminal domain"/>
    <property type="match status" value="1"/>
</dbReference>
<accession>A0ABX8WMV6</accession>
<sequence>MSDTLPILDKHSPDFPDVSRALRDPDGLLCVGGDLSPARVLDAYKRGIFPWFSHDDPILWWSPDPRTVFRTDGVHLSTKFRRKLRKSDWIVKFDQDFEAVIETCATIPRPGQRGTWIVPEMVRAYTSLHRLGFAHSVEVFSGTERVGGLYGLAIGQMFFGESMFSRVEGGSKVALAGLATALNSAGWPLIDCQVENPHLLRLGAKRMSREHYVADLEVLCRRPGILGSWANQMPTIQASSLVDIP</sequence>
<dbReference type="Proteomes" id="UP000824755">
    <property type="component" value="Chromosome"/>
</dbReference>
<keyword evidence="1 4" id="KW-0963">Cytoplasm</keyword>
<comment type="catalytic activity">
    <reaction evidence="4">
        <text>N-terminal L-arginyl-[protein] + L-leucyl-tRNA(Leu) = N-terminal L-leucyl-L-arginyl-[protein] + tRNA(Leu) + H(+)</text>
        <dbReference type="Rhea" id="RHEA:50416"/>
        <dbReference type="Rhea" id="RHEA-COMP:9613"/>
        <dbReference type="Rhea" id="RHEA-COMP:9622"/>
        <dbReference type="Rhea" id="RHEA-COMP:12672"/>
        <dbReference type="Rhea" id="RHEA-COMP:12673"/>
        <dbReference type="ChEBI" id="CHEBI:15378"/>
        <dbReference type="ChEBI" id="CHEBI:64719"/>
        <dbReference type="ChEBI" id="CHEBI:78442"/>
        <dbReference type="ChEBI" id="CHEBI:78494"/>
        <dbReference type="ChEBI" id="CHEBI:133044"/>
        <dbReference type="EC" id="2.3.2.6"/>
    </reaction>
</comment>
<evidence type="ECO:0000313" key="6">
    <source>
        <dbReference type="Proteomes" id="UP000824755"/>
    </source>
</evidence>
<reference evidence="5 6" key="1">
    <citation type="submission" date="2021-08" db="EMBL/GenBank/DDBJ databases">
        <title>Lysobacter sp. strain CJ11 Genome sequencing and assembly.</title>
        <authorList>
            <person name="Kim I."/>
        </authorList>
    </citation>
    <scope>NUCLEOTIDE SEQUENCE [LARGE SCALE GENOMIC DNA]</scope>
    <source>
        <strain evidence="5 6">CJ11</strain>
    </source>
</reference>
<gene>
    <name evidence="4 5" type="primary">aat</name>
    <name evidence="5" type="ORF">H8L67_05860</name>
</gene>
<dbReference type="InterPro" id="IPR042203">
    <property type="entry name" value="Leu/Phe-tRNA_Trfase_C"/>
</dbReference>
<comment type="subcellular location">
    <subcellularLocation>
        <location evidence="4">Cytoplasm</location>
    </subcellularLocation>
</comment>
<dbReference type="NCBIfam" id="TIGR00667">
    <property type="entry name" value="aat"/>
    <property type="match status" value="1"/>
</dbReference>
<evidence type="ECO:0000256" key="3">
    <source>
        <dbReference type="ARBA" id="ARBA00023315"/>
    </source>
</evidence>
<dbReference type="HAMAP" id="MF_00688">
    <property type="entry name" value="Leu_Phe_trans"/>
    <property type="match status" value="1"/>
</dbReference>
<name>A0ABX8WMV6_9GAMM</name>
<dbReference type="PANTHER" id="PTHR30098:SF2">
    <property type="entry name" value="LEUCYL_PHENYLALANYL-TRNA--PROTEIN TRANSFERASE"/>
    <property type="match status" value="1"/>
</dbReference>
<dbReference type="Gene3D" id="3.30.70.3550">
    <property type="entry name" value="Leucyl/phenylalanyl-tRNA-protein transferase, N-terminal domain"/>
    <property type="match status" value="1"/>
</dbReference>
<proteinExistence type="inferred from homology"/>
<dbReference type="SUPFAM" id="SSF55729">
    <property type="entry name" value="Acyl-CoA N-acyltransferases (Nat)"/>
    <property type="match status" value="1"/>
</dbReference>
<comment type="catalytic activity">
    <reaction evidence="4">
        <text>L-phenylalanyl-tRNA(Phe) + an N-terminal L-alpha-aminoacyl-[protein] = an N-terminal L-phenylalanyl-L-alpha-aminoacyl-[protein] + tRNA(Phe)</text>
        <dbReference type="Rhea" id="RHEA:43632"/>
        <dbReference type="Rhea" id="RHEA-COMP:9668"/>
        <dbReference type="Rhea" id="RHEA-COMP:9699"/>
        <dbReference type="Rhea" id="RHEA-COMP:10636"/>
        <dbReference type="Rhea" id="RHEA-COMP:10637"/>
        <dbReference type="ChEBI" id="CHEBI:78442"/>
        <dbReference type="ChEBI" id="CHEBI:78531"/>
        <dbReference type="ChEBI" id="CHEBI:78597"/>
        <dbReference type="ChEBI" id="CHEBI:83561"/>
        <dbReference type="EC" id="2.3.2.6"/>
    </reaction>
</comment>
<dbReference type="EMBL" id="CP080544">
    <property type="protein sequence ID" value="QYR52146.1"/>
    <property type="molecule type" value="Genomic_DNA"/>
</dbReference>
<comment type="function">
    <text evidence="4">Functions in the N-end rule pathway of protein degradation where it conjugates Leu, Phe and, less efficiently, Met from aminoacyl-tRNAs to the N-termini of proteins containing an N-terminal arginine or lysine.</text>
</comment>
<keyword evidence="3 4" id="KW-0012">Acyltransferase</keyword>
<keyword evidence="2 4" id="KW-0808">Transferase</keyword>
<evidence type="ECO:0000313" key="5">
    <source>
        <dbReference type="EMBL" id="QYR52146.1"/>
    </source>
</evidence>
<keyword evidence="6" id="KW-1185">Reference proteome</keyword>
<dbReference type="RefSeq" id="WP_220378934.1">
    <property type="nucleotide sequence ID" value="NZ_CP080544.1"/>
</dbReference>
<protein>
    <recommendedName>
        <fullName evidence="4">Leucyl/phenylalanyl-tRNA--protein transferase</fullName>
        <ecNumber evidence="4">2.3.2.6</ecNumber>
    </recommendedName>
    <alternativeName>
        <fullName evidence="4">L/F-transferase</fullName>
    </alternativeName>
    <alternativeName>
        <fullName evidence="4">Leucyltransferase</fullName>
    </alternativeName>
    <alternativeName>
        <fullName evidence="4">Phenyalanyltransferase</fullName>
    </alternativeName>
</protein>
<comment type="catalytic activity">
    <reaction evidence="4">
        <text>N-terminal L-lysyl-[protein] + L-leucyl-tRNA(Leu) = N-terminal L-leucyl-L-lysyl-[protein] + tRNA(Leu) + H(+)</text>
        <dbReference type="Rhea" id="RHEA:12340"/>
        <dbReference type="Rhea" id="RHEA-COMP:9613"/>
        <dbReference type="Rhea" id="RHEA-COMP:9622"/>
        <dbReference type="Rhea" id="RHEA-COMP:12670"/>
        <dbReference type="Rhea" id="RHEA-COMP:12671"/>
        <dbReference type="ChEBI" id="CHEBI:15378"/>
        <dbReference type="ChEBI" id="CHEBI:65249"/>
        <dbReference type="ChEBI" id="CHEBI:78442"/>
        <dbReference type="ChEBI" id="CHEBI:78494"/>
        <dbReference type="ChEBI" id="CHEBI:133043"/>
        <dbReference type="EC" id="2.3.2.6"/>
    </reaction>
</comment>
<evidence type="ECO:0000256" key="2">
    <source>
        <dbReference type="ARBA" id="ARBA00022679"/>
    </source>
</evidence>
<evidence type="ECO:0000256" key="1">
    <source>
        <dbReference type="ARBA" id="ARBA00022490"/>
    </source>
</evidence>
<dbReference type="InterPro" id="IPR042221">
    <property type="entry name" value="Leu/Phe-tRNA_Trfase_N"/>
</dbReference>
<dbReference type="PANTHER" id="PTHR30098">
    <property type="entry name" value="LEUCYL/PHENYLALANYL-TRNA--PROTEIN TRANSFERASE"/>
    <property type="match status" value="1"/>
</dbReference>
<evidence type="ECO:0000256" key="4">
    <source>
        <dbReference type="HAMAP-Rule" id="MF_00688"/>
    </source>
</evidence>
<dbReference type="GO" id="GO:0008914">
    <property type="term" value="F:leucyl-tRNA--protein transferase activity"/>
    <property type="evidence" value="ECO:0007669"/>
    <property type="project" value="UniProtKB-EC"/>
</dbReference>
<dbReference type="Pfam" id="PF03588">
    <property type="entry name" value="Leu_Phe_trans"/>
    <property type="match status" value="1"/>
</dbReference>
<organism evidence="5 6">
    <name type="scientific">Lysobacter soyae</name>
    <dbReference type="NCBI Taxonomy" id="2764185"/>
    <lineage>
        <taxon>Bacteria</taxon>
        <taxon>Pseudomonadati</taxon>
        <taxon>Pseudomonadota</taxon>
        <taxon>Gammaproteobacteria</taxon>
        <taxon>Lysobacterales</taxon>
        <taxon>Lysobacteraceae</taxon>
        <taxon>Lysobacter</taxon>
    </lineage>
</organism>